<protein>
    <recommendedName>
        <fullName evidence="2">TLDc domain-containing protein</fullName>
    </recommendedName>
</protein>
<reference evidence="3 4" key="1">
    <citation type="submission" date="2014-06" db="EMBL/GenBank/DDBJ databases">
        <authorList>
            <person name="Swart Estienne"/>
        </authorList>
    </citation>
    <scope>NUCLEOTIDE SEQUENCE [LARGE SCALE GENOMIC DNA]</scope>
    <source>
        <strain evidence="3 4">130c</strain>
    </source>
</reference>
<accession>A0A078AQF2</accession>
<dbReference type="Pfam" id="PF07534">
    <property type="entry name" value="TLD"/>
    <property type="match status" value="1"/>
</dbReference>
<dbReference type="InterPro" id="IPR006571">
    <property type="entry name" value="TLDc_dom"/>
</dbReference>
<feature type="compositionally biased region" description="Polar residues" evidence="1">
    <location>
        <begin position="208"/>
        <end position="226"/>
    </location>
</feature>
<name>A0A078AQF2_STYLE</name>
<dbReference type="PROSITE" id="PS51886">
    <property type="entry name" value="TLDC"/>
    <property type="match status" value="1"/>
</dbReference>
<dbReference type="OrthoDB" id="298084at2759"/>
<organism evidence="3 4">
    <name type="scientific">Stylonychia lemnae</name>
    <name type="common">Ciliate</name>
    <dbReference type="NCBI Taxonomy" id="5949"/>
    <lineage>
        <taxon>Eukaryota</taxon>
        <taxon>Sar</taxon>
        <taxon>Alveolata</taxon>
        <taxon>Ciliophora</taxon>
        <taxon>Intramacronucleata</taxon>
        <taxon>Spirotrichea</taxon>
        <taxon>Stichotrichia</taxon>
        <taxon>Sporadotrichida</taxon>
        <taxon>Oxytrichidae</taxon>
        <taxon>Stylonychinae</taxon>
        <taxon>Stylonychia</taxon>
    </lineage>
</organism>
<dbReference type="EMBL" id="CCKQ01013035">
    <property type="protein sequence ID" value="CDW84655.1"/>
    <property type="molecule type" value="Genomic_DNA"/>
</dbReference>
<feature type="domain" description="TLDc" evidence="2">
    <location>
        <begin position="247"/>
        <end position="426"/>
    </location>
</feature>
<evidence type="ECO:0000256" key="1">
    <source>
        <dbReference type="SAM" id="MobiDB-lite"/>
    </source>
</evidence>
<feature type="region of interest" description="Disordered" evidence="1">
    <location>
        <begin position="196"/>
        <end position="226"/>
    </location>
</feature>
<dbReference type="Proteomes" id="UP000039865">
    <property type="component" value="Unassembled WGS sequence"/>
</dbReference>
<proteinExistence type="predicted"/>
<evidence type="ECO:0000259" key="2">
    <source>
        <dbReference type="PROSITE" id="PS51886"/>
    </source>
</evidence>
<evidence type="ECO:0000313" key="3">
    <source>
        <dbReference type="EMBL" id="CDW84655.1"/>
    </source>
</evidence>
<dbReference type="AlphaFoldDB" id="A0A078AQF2"/>
<gene>
    <name evidence="3" type="primary">Contig10341.g11032</name>
    <name evidence="3" type="ORF">STYLEM_13721</name>
</gene>
<keyword evidence="4" id="KW-1185">Reference proteome</keyword>
<dbReference type="InParanoid" id="A0A078AQF2"/>
<feature type="compositionally biased region" description="Basic and acidic residues" evidence="1">
    <location>
        <begin position="196"/>
        <end position="207"/>
    </location>
</feature>
<evidence type="ECO:0000313" key="4">
    <source>
        <dbReference type="Proteomes" id="UP000039865"/>
    </source>
</evidence>
<sequence length="427" mass="49690">MNNKLQSTFKCPKDQELVIKSSISDLEDKDIQDYLAKQDYLGVRCHLHQDQLVEVYCTQTNNFFCEKCPINCNSPNHQSNEHERITREGFKVYLQETIPQLQDSINSIQSVTQDLLSIESGGSHLNGNQLLQMINYVRIVLSTNGQYVPIPVHQWLDVNHNRISSAKSNLISKNHSRHQVNQGNFELNIQNEERKGCQEEQRIRQQDQKFQNKSQDAVGNKNRQTQELQQSIHQSFGQKSKYEVFRQLVDNEKQGFGYLHQECLFKKYGSHVKFALKYKGSRDGYKAQDFHQRCNQQEDQATVCFILSNQGYVFGGYVTKKWTDESYWQDDKEAFIFSLSHQTIHRQNESADQQECAMKGGKNQGWTQGTDLQIDDECDVEDSCLCRLGSTYSQFNSLNKNDKNRYEHLAGSFNFHVLEIEVYQIYV</sequence>